<dbReference type="Proteomes" id="UP001589718">
    <property type="component" value="Unassembled WGS sequence"/>
</dbReference>
<keyword evidence="3" id="KW-1185">Reference proteome</keyword>
<dbReference type="InterPro" id="IPR009081">
    <property type="entry name" value="PP-bd_ACP"/>
</dbReference>
<dbReference type="InterPro" id="IPR036736">
    <property type="entry name" value="ACP-like_sf"/>
</dbReference>
<organism evidence="2 3">
    <name type="scientific">Streptomyces cremeus</name>
    <dbReference type="NCBI Taxonomy" id="66881"/>
    <lineage>
        <taxon>Bacteria</taxon>
        <taxon>Bacillati</taxon>
        <taxon>Actinomycetota</taxon>
        <taxon>Actinomycetes</taxon>
        <taxon>Kitasatosporales</taxon>
        <taxon>Streptomycetaceae</taxon>
        <taxon>Streptomyces</taxon>
    </lineage>
</organism>
<proteinExistence type="predicted"/>
<evidence type="ECO:0000259" key="1">
    <source>
        <dbReference type="PROSITE" id="PS50075"/>
    </source>
</evidence>
<dbReference type="Gene3D" id="1.10.1200.10">
    <property type="entry name" value="ACP-like"/>
    <property type="match status" value="1"/>
</dbReference>
<dbReference type="SUPFAM" id="SSF47336">
    <property type="entry name" value="ACP-like"/>
    <property type="match status" value="1"/>
</dbReference>
<evidence type="ECO:0000313" key="3">
    <source>
        <dbReference type="Proteomes" id="UP001589718"/>
    </source>
</evidence>
<sequence length="79" mass="8567">MSNVYDRLTKLLAEGFGLEPHELSPSDTFSHLEMDSLAMVELTVAAEEEFGVKLSEKEVGPDSTLADAARVLEQKAEAA</sequence>
<evidence type="ECO:0000313" key="2">
    <source>
        <dbReference type="EMBL" id="MFB9518793.1"/>
    </source>
</evidence>
<dbReference type="RefSeq" id="WP_345217379.1">
    <property type="nucleotide sequence ID" value="NZ_BAAAXE010000001.1"/>
</dbReference>
<dbReference type="Pfam" id="PF00550">
    <property type="entry name" value="PP-binding"/>
    <property type="match status" value="1"/>
</dbReference>
<dbReference type="PROSITE" id="PS50075">
    <property type="entry name" value="CARRIER"/>
    <property type="match status" value="1"/>
</dbReference>
<dbReference type="EMBL" id="JBHMCR010000002">
    <property type="protein sequence ID" value="MFB9518793.1"/>
    <property type="molecule type" value="Genomic_DNA"/>
</dbReference>
<accession>A0ABV5P6G9</accession>
<name>A0ABV5P6G9_STRCM</name>
<feature type="domain" description="Carrier" evidence="1">
    <location>
        <begin position="2"/>
        <end position="76"/>
    </location>
</feature>
<reference evidence="2 3" key="1">
    <citation type="submission" date="2024-09" db="EMBL/GenBank/DDBJ databases">
        <authorList>
            <person name="Sun Q."/>
            <person name="Mori K."/>
        </authorList>
    </citation>
    <scope>NUCLEOTIDE SEQUENCE [LARGE SCALE GENOMIC DNA]</scope>
    <source>
        <strain evidence="2 3">JCM 4362</strain>
    </source>
</reference>
<protein>
    <submittedName>
        <fullName evidence="2">Acyl carrier protein</fullName>
    </submittedName>
</protein>
<gene>
    <name evidence="2" type="ORF">ACFFTU_02355</name>
</gene>
<comment type="caution">
    <text evidence="2">The sequence shown here is derived from an EMBL/GenBank/DDBJ whole genome shotgun (WGS) entry which is preliminary data.</text>
</comment>